<reference evidence="2" key="1">
    <citation type="journal article" date="2022" name="Mol. Ecol. Resour.">
        <title>The genomes of chicory, endive, great burdock and yacon provide insights into Asteraceae palaeo-polyploidization history and plant inulin production.</title>
        <authorList>
            <person name="Fan W."/>
            <person name="Wang S."/>
            <person name="Wang H."/>
            <person name="Wang A."/>
            <person name="Jiang F."/>
            <person name="Liu H."/>
            <person name="Zhao H."/>
            <person name="Xu D."/>
            <person name="Zhang Y."/>
        </authorList>
    </citation>
    <scope>NUCLEOTIDE SEQUENCE [LARGE SCALE GENOMIC DNA]</scope>
    <source>
        <strain evidence="2">cv. Punajuju</strain>
    </source>
</reference>
<protein>
    <submittedName>
        <fullName evidence="1">Uncharacterized protein</fullName>
    </submittedName>
</protein>
<accession>A0ACB9CYW6</accession>
<reference evidence="1 2" key="2">
    <citation type="journal article" date="2022" name="Mol. Ecol. Resour.">
        <title>The genomes of chicory, endive, great burdock and yacon provide insights into Asteraceae paleo-polyploidization history and plant inulin production.</title>
        <authorList>
            <person name="Fan W."/>
            <person name="Wang S."/>
            <person name="Wang H."/>
            <person name="Wang A."/>
            <person name="Jiang F."/>
            <person name="Liu H."/>
            <person name="Zhao H."/>
            <person name="Xu D."/>
            <person name="Zhang Y."/>
        </authorList>
    </citation>
    <scope>NUCLEOTIDE SEQUENCE [LARGE SCALE GENOMIC DNA]</scope>
    <source>
        <strain evidence="2">cv. Punajuju</strain>
        <tissue evidence="1">Leaves</tissue>
    </source>
</reference>
<proteinExistence type="predicted"/>
<gene>
    <name evidence="1" type="ORF">L2E82_29905</name>
</gene>
<dbReference type="Proteomes" id="UP001055811">
    <property type="component" value="Linkage Group LG05"/>
</dbReference>
<keyword evidence="2" id="KW-1185">Reference proteome</keyword>
<sequence>MRGLAVPISASVALLLRSTVKEFLPFAVPIVMRGLAARLSSVFLTDEYWIPENVVGWVYLDRMWWRR</sequence>
<comment type="caution">
    <text evidence="1">The sequence shown here is derived from an EMBL/GenBank/DDBJ whole genome shotgun (WGS) entry which is preliminary data.</text>
</comment>
<organism evidence="1 2">
    <name type="scientific">Cichorium intybus</name>
    <name type="common">Chicory</name>
    <dbReference type="NCBI Taxonomy" id="13427"/>
    <lineage>
        <taxon>Eukaryota</taxon>
        <taxon>Viridiplantae</taxon>
        <taxon>Streptophyta</taxon>
        <taxon>Embryophyta</taxon>
        <taxon>Tracheophyta</taxon>
        <taxon>Spermatophyta</taxon>
        <taxon>Magnoliopsida</taxon>
        <taxon>eudicotyledons</taxon>
        <taxon>Gunneridae</taxon>
        <taxon>Pentapetalae</taxon>
        <taxon>asterids</taxon>
        <taxon>campanulids</taxon>
        <taxon>Asterales</taxon>
        <taxon>Asteraceae</taxon>
        <taxon>Cichorioideae</taxon>
        <taxon>Cichorieae</taxon>
        <taxon>Cichoriinae</taxon>
        <taxon>Cichorium</taxon>
    </lineage>
</organism>
<dbReference type="EMBL" id="CM042013">
    <property type="protein sequence ID" value="KAI3739499.1"/>
    <property type="molecule type" value="Genomic_DNA"/>
</dbReference>
<name>A0ACB9CYW6_CICIN</name>
<evidence type="ECO:0000313" key="2">
    <source>
        <dbReference type="Proteomes" id="UP001055811"/>
    </source>
</evidence>
<evidence type="ECO:0000313" key="1">
    <source>
        <dbReference type="EMBL" id="KAI3739499.1"/>
    </source>
</evidence>